<feature type="domain" description="NAD-dependent epimerase/dehydratase" evidence="1">
    <location>
        <begin position="5"/>
        <end position="87"/>
    </location>
</feature>
<evidence type="ECO:0000259" key="1">
    <source>
        <dbReference type="Pfam" id="PF01370"/>
    </source>
</evidence>
<keyword evidence="3" id="KW-1185">Reference proteome</keyword>
<protein>
    <submittedName>
        <fullName evidence="2">NAD-dependent epimerase/dehydratase family protein</fullName>
    </submittedName>
</protein>
<evidence type="ECO:0000313" key="2">
    <source>
        <dbReference type="EMBL" id="MFD1670929.1"/>
    </source>
</evidence>
<dbReference type="EMBL" id="JBHTOP010000003">
    <property type="protein sequence ID" value="MFD1670929.1"/>
    <property type="molecule type" value="Genomic_DNA"/>
</dbReference>
<reference evidence="3" key="1">
    <citation type="journal article" date="2019" name="Int. J. Syst. Evol. Microbiol.">
        <title>The Global Catalogue of Microorganisms (GCM) 10K type strain sequencing project: providing services to taxonomists for standard genome sequencing and annotation.</title>
        <authorList>
            <consortium name="The Broad Institute Genomics Platform"/>
            <consortium name="The Broad Institute Genome Sequencing Center for Infectious Disease"/>
            <person name="Wu L."/>
            <person name="Ma J."/>
        </authorList>
    </citation>
    <scope>NUCLEOTIDE SEQUENCE [LARGE SCALE GENOMIC DNA]</scope>
    <source>
        <strain evidence="3">CCM 8896</strain>
    </source>
</reference>
<dbReference type="InterPro" id="IPR001509">
    <property type="entry name" value="Epimerase_deHydtase"/>
</dbReference>
<dbReference type="Gene3D" id="3.40.50.720">
    <property type="entry name" value="NAD(P)-binding Rossmann-like Domain"/>
    <property type="match status" value="1"/>
</dbReference>
<dbReference type="SUPFAM" id="SSF51735">
    <property type="entry name" value="NAD(P)-binding Rossmann-fold domains"/>
    <property type="match status" value="1"/>
</dbReference>
<dbReference type="Proteomes" id="UP001597267">
    <property type="component" value="Unassembled WGS sequence"/>
</dbReference>
<dbReference type="Pfam" id="PF01370">
    <property type="entry name" value="Epimerase"/>
    <property type="match status" value="1"/>
</dbReference>
<dbReference type="InterPro" id="IPR036291">
    <property type="entry name" value="NAD(P)-bd_dom_sf"/>
</dbReference>
<sequence>MVSEILLLGGNGYLGRELTRQWRELASDTHFTILSRSGRNAINMDGVTNIAVDVTDFSAVKQVLPDQIDYVIDLIGRPEKDPSESARVNDMPAQVMQQIAEQYGALAMGFIGGKLGSKAFLQTKAKLIHQLQTSSVPLAYVEPTLVYGAGRKDSMTKMVPLLKFMGLFVQNMRPVEIESVIADLLKQLIAYGTSEKNDEN</sequence>
<name>A0ABW4J5L0_9LACO</name>
<organism evidence="2 3">
    <name type="scientific">Agrilactobacillus yilanensis</name>
    <dbReference type="NCBI Taxonomy" id="2485997"/>
    <lineage>
        <taxon>Bacteria</taxon>
        <taxon>Bacillati</taxon>
        <taxon>Bacillota</taxon>
        <taxon>Bacilli</taxon>
        <taxon>Lactobacillales</taxon>
        <taxon>Lactobacillaceae</taxon>
        <taxon>Agrilactobacillus</taxon>
    </lineage>
</organism>
<comment type="caution">
    <text evidence="2">The sequence shown here is derived from an EMBL/GenBank/DDBJ whole genome shotgun (WGS) entry which is preliminary data.</text>
</comment>
<evidence type="ECO:0000313" key="3">
    <source>
        <dbReference type="Proteomes" id="UP001597267"/>
    </source>
</evidence>
<proteinExistence type="predicted"/>
<gene>
    <name evidence="2" type="ORF">ACFQ5M_02325</name>
</gene>
<dbReference type="RefSeq" id="WP_125714030.1">
    <property type="nucleotide sequence ID" value="NZ_JBHTOP010000003.1"/>
</dbReference>
<accession>A0ABW4J5L0</accession>